<evidence type="ECO:0000313" key="4">
    <source>
        <dbReference type="EMBL" id="MBB5130792.1"/>
    </source>
</evidence>
<name>A0A840NU59_9ACTN</name>
<dbReference type="GO" id="GO:0004519">
    <property type="term" value="F:endonuclease activity"/>
    <property type="evidence" value="ECO:0007669"/>
    <property type="project" value="UniProtKB-KW"/>
</dbReference>
<evidence type="ECO:0000259" key="1">
    <source>
        <dbReference type="Pfam" id="PF13391"/>
    </source>
</evidence>
<dbReference type="InterPro" id="IPR058807">
    <property type="entry name" value="ScoMcrA_N"/>
</dbReference>
<accession>A0A840NU59</accession>
<dbReference type="InterPro" id="IPR003615">
    <property type="entry name" value="HNH_nuc"/>
</dbReference>
<organism evidence="4 5">
    <name type="scientific">Thermocatellispora tengchongensis</name>
    <dbReference type="NCBI Taxonomy" id="1073253"/>
    <lineage>
        <taxon>Bacteria</taxon>
        <taxon>Bacillati</taxon>
        <taxon>Actinomycetota</taxon>
        <taxon>Actinomycetes</taxon>
        <taxon>Streptosporangiales</taxon>
        <taxon>Streptosporangiaceae</taxon>
        <taxon>Thermocatellispora</taxon>
    </lineage>
</organism>
<feature type="domain" description="HNH nuclease" evidence="1">
    <location>
        <begin position="292"/>
        <end position="346"/>
    </location>
</feature>
<dbReference type="CDD" id="cd00085">
    <property type="entry name" value="HNHc"/>
    <property type="match status" value="1"/>
</dbReference>
<sequence length="394" mass="44367">MALSDLDRKMVLEAIEEYDQLGRDAFLERYGYREARDYFVVHNGRRYDSKAIAGVAHRGVSGRPLRPSEFSGGAATVGRILGHLGFLVTRQRDASPAEVFLEKIRNLDTAVSNGRSKRHQPLTLLWALGRAARREKRLAPWDVSHTEISALIREFGLDGDRPNPEYPVLKLTHFELWTLPEHREPPRPSGSALLGWMRRNQPISGLREWVYDLVAENEAVRCQAIAYLLSTYFQDKDQNALLTRVGLGDVDNEPPPLPQHVRTPDRRPTTVRRIIRDNALSRLIKTLHDYTCQVCGTRLLLPQGKYAEGAHIRPLGSPHDGHDVAGNLLCLCPNDHVLFDQGAIIIKNDLTVIDRLTGAPRGTLRIIAGHDIDPQYLAYHRDMYRGAASLSPVL</sequence>
<keyword evidence="5" id="KW-1185">Reference proteome</keyword>
<protein>
    <submittedName>
        <fullName evidence="4">Putative restriction endonuclease</fullName>
    </submittedName>
</protein>
<gene>
    <name evidence="4" type="ORF">HNP84_000480</name>
</gene>
<feature type="domain" description="ScoMcrA-like N-terminal head" evidence="3">
    <location>
        <begin position="4"/>
        <end position="89"/>
    </location>
</feature>
<reference evidence="4 5" key="1">
    <citation type="submission" date="2020-08" db="EMBL/GenBank/DDBJ databases">
        <title>Genomic Encyclopedia of Type Strains, Phase IV (KMG-IV): sequencing the most valuable type-strain genomes for metagenomic binning, comparative biology and taxonomic classification.</title>
        <authorList>
            <person name="Goeker M."/>
        </authorList>
    </citation>
    <scope>NUCLEOTIDE SEQUENCE [LARGE SCALE GENOMIC DNA]</scope>
    <source>
        <strain evidence="4 5">DSM 45615</strain>
    </source>
</reference>
<keyword evidence="4" id="KW-0378">Hydrolase</keyword>
<dbReference type="Proteomes" id="UP000578449">
    <property type="component" value="Unassembled WGS sequence"/>
</dbReference>
<feature type="domain" description="ScoMcrA-like DNA sulfur-binding" evidence="2">
    <location>
        <begin position="99"/>
        <end position="249"/>
    </location>
</feature>
<proteinExistence type="predicted"/>
<dbReference type="RefSeq" id="WP_221335741.1">
    <property type="nucleotide sequence ID" value="NZ_BAABIX010000013.1"/>
</dbReference>
<keyword evidence="4" id="KW-0255">Endonuclease</keyword>
<evidence type="ECO:0000259" key="3">
    <source>
        <dbReference type="Pfam" id="PF26345"/>
    </source>
</evidence>
<dbReference type="EMBL" id="JACHGN010000001">
    <property type="protein sequence ID" value="MBB5130792.1"/>
    <property type="molecule type" value="Genomic_DNA"/>
</dbReference>
<dbReference type="Pfam" id="PF26345">
    <property type="entry name" value="ScoMcrA_N"/>
    <property type="match status" value="1"/>
</dbReference>
<dbReference type="Pfam" id="PF26340">
    <property type="entry name" value="DNA-SBD_ScoMcrA"/>
    <property type="match status" value="1"/>
</dbReference>
<dbReference type="Pfam" id="PF13391">
    <property type="entry name" value="HNH_2"/>
    <property type="match status" value="1"/>
</dbReference>
<comment type="caution">
    <text evidence="4">The sequence shown here is derived from an EMBL/GenBank/DDBJ whole genome shotgun (WGS) entry which is preliminary data.</text>
</comment>
<evidence type="ECO:0000259" key="2">
    <source>
        <dbReference type="Pfam" id="PF26340"/>
    </source>
</evidence>
<keyword evidence="4" id="KW-0540">Nuclease</keyword>
<evidence type="ECO:0000313" key="5">
    <source>
        <dbReference type="Proteomes" id="UP000578449"/>
    </source>
</evidence>
<dbReference type="AlphaFoldDB" id="A0A840NU59"/>
<dbReference type="InterPro" id="IPR058813">
    <property type="entry name" value="DNA-SBD_ScoMcrA"/>
</dbReference>